<name>A0A6M3XR57_9ZZZZ</name>
<accession>A0A6M3XR57</accession>
<organism evidence="1">
    <name type="scientific">viral metagenome</name>
    <dbReference type="NCBI Taxonomy" id="1070528"/>
    <lineage>
        <taxon>unclassified sequences</taxon>
        <taxon>metagenomes</taxon>
        <taxon>organismal metagenomes</taxon>
    </lineage>
</organism>
<evidence type="ECO:0000313" key="1">
    <source>
        <dbReference type="EMBL" id="QJI00389.1"/>
    </source>
</evidence>
<dbReference type="EMBL" id="MT144848">
    <property type="protein sequence ID" value="QJI00389.1"/>
    <property type="molecule type" value="Genomic_DNA"/>
</dbReference>
<reference evidence="1" key="1">
    <citation type="submission" date="2020-03" db="EMBL/GenBank/DDBJ databases">
        <title>The deep terrestrial virosphere.</title>
        <authorList>
            <person name="Holmfeldt K."/>
            <person name="Nilsson E."/>
            <person name="Simone D."/>
            <person name="Lopez-Fernandez M."/>
            <person name="Wu X."/>
            <person name="de Brujin I."/>
            <person name="Lundin D."/>
            <person name="Andersson A."/>
            <person name="Bertilsson S."/>
            <person name="Dopson M."/>
        </authorList>
    </citation>
    <scope>NUCLEOTIDE SEQUENCE</scope>
    <source>
        <strain evidence="1">TM448B01937</strain>
    </source>
</reference>
<sequence>MTIADALLFSELVKFSIKPDLNAIKRFIIKPKLLVNSSWVNNKRVLFWIYVTTKGTIYLN</sequence>
<gene>
    <name evidence="1" type="ORF">TM448B01937_0007</name>
</gene>
<protein>
    <submittedName>
        <fullName evidence="1">Uncharacterized protein</fullName>
    </submittedName>
</protein>
<dbReference type="AlphaFoldDB" id="A0A6M3XR57"/>
<proteinExistence type="predicted"/>